<evidence type="ECO:0000313" key="2">
    <source>
        <dbReference type="EMBL" id="AGC92711.2"/>
    </source>
</evidence>
<feature type="transmembrane region" description="Helical" evidence="1">
    <location>
        <begin position="12"/>
        <end position="30"/>
    </location>
</feature>
<proteinExistence type="predicted"/>
<name>L7X1H7_HELEA</name>
<sequence length="176" mass="20456">MVYCYSIYFSDVNISTLDIITSILYHILFWKLHSLVSYLSYFQWQLVVTVIAVGYLFWTANKVTPVNDKAVTQPVLYVRSTCPDVKSPTAKFSAAVKSASSSRESSMDRKTYALKKENKCPSSANRNSTKKVLKPQLSEIERKKKLIEAMNKFKTKKYWHDSKYERIEGLNWISWK</sequence>
<keyword evidence="1" id="KW-1133">Transmembrane helix</keyword>
<keyword evidence="1" id="KW-0812">Transmembrane</keyword>
<dbReference type="AlphaFoldDB" id="L7X1H7"/>
<protein>
    <submittedName>
        <fullName evidence="2">Uncharacterized protein</fullName>
    </submittedName>
</protein>
<reference evidence="2" key="1">
    <citation type="submission" date="2010-07" db="EMBL/GenBank/DDBJ databases">
        <authorList>
            <person name="Worley K.C."/>
        </authorList>
    </citation>
    <scope>NUCLEOTIDE SEQUENCE</scope>
</reference>
<organism evidence="2">
    <name type="scientific">Heliconius erato</name>
    <name type="common">Crimson patched longwing butterfly</name>
    <dbReference type="NCBI Taxonomy" id="33431"/>
    <lineage>
        <taxon>Eukaryota</taxon>
        <taxon>Metazoa</taxon>
        <taxon>Ecdysozoa</taxon>
        <taxon>Arthropoda</taxon>
        <taxon>Hexapoda</taxon>
        <taxon>Insecta</taxon>
        <taxon>Pterygota</taxon>
        <taxon>Neoptera</taxon>
        <taxon>Endopterygota</taxon>
        <taxon>Lepidoptera</taxon>
        <taxon>Glossata</taxon>
        <taxon>Ditrysia</taxon>
        <taxon>Papilionoidea</taxon>
        <taxon>Nymphalidae</taxon>
        <taxon>Heliconiinae</taxon>
        <taxon>Heliconiini</taxon>
        <taxon>Heliconius</taxon>
    </lineage>
</organism>
<keyword evidence="1" id="KW-0472">Membrane</keyword>
<reference evidence="2" key="2">
    <citation type="journal article" date="2013" name="Genome Res.">
        <title>Genomic architecture of adaptive color pattern divergence and convergence in Heliconius butterflies.</title>
        <authorList>
            <person name="Supple M.A."/>
            <person name="Hines H.M."/>
            <person name="Dasmahapatra K.K."/>
            <person name="Lewis J.J."/>
            <person name="Nielsen D.M."/>
            <person name="Lavoie C."/>
            <person name="Ray D.A."/>
            <person name="Salazar C."/>
            <person name="McMillan W.O."/>
            <person name="Counterman B.A."/>
        </authorList>
    </citation>
    <scope>NUCLEOTIDE SEQUENCE</scope>
</reference>
<evidence type="ECO:0000256" key="1">
    <source>
        <dbReference type="SAM" id="Phobius"/>
    </source>
</evidence>
<reference evidence="2" key="3">
    <citation type="submission" date="2016-03" db="EMBL/GenBank/DDBJ databases">
        <authorList>
            <person name="Ploux O."/>
        </authorList>
    </citation>
    <scope>NUCLEOTIDE SEQUENCE</scope>
</reference>
<dbReference type="EMBL" id="KC469893">
    <property type="protein sequence ID" value="AGC92711.2"/>
    <property type="molecule type" value="Genomic_DNA"/>
</dbReference>
<accession>L7X1H7</accession>
<feature type="transmembrane region" description="Helical" evidence="1">
    <location>
        <begin position="42"/>
        <end position="60"/>
    </location>
</feature>